<dbReference type="InterPro" id="IPR052387">
    <property type="entry name" value="Fibrocystin"/>
</dbReference>
<feature type="domain" description="PA14" evidence="3">
    <location>
        <begin position="660"/>
        <end position="819"/>
    </location>
</feature>
<keyword evidence="1" id="KW-0732">Signal</keyword>
<keyword evidence="5" id="KW-1185">Reference proteome</keyword>
<evidence type="ECO:0000259" key="3">
    <source>
        <dbReference type="PROSITE" id="PS51820"/>
    </source>
</evidence>
<dbReference type="InterPro" id="IPR008752">
    <property type="entry name" value="Peptidase_M11"/>
</dbReference>
<organism evidence="4 5">
    <name type="scientific">Cyclostephanos tholiformis</name>
    <dbReference type="NCBI Taxonomy" id="382380"/>
    <lineage>
        <taxon>Eukaryota</taxon>
        <taxon>Sar</taxon>
        <taxon>Stramenopiles</taxon>
        <taxon>Ochrophyta</taxon>
        <taxon>Bacillariophyta</taxon>
        <taxon>Coscinodiscophyceae</taxon>
        <taxon>Thalassiosirophycidae</taxon>
        <taxon>Stephanodiscales</taxon>
        <taxon>Stephanodiscaceae</taxon>
        <taxon>Cyclostephanos</taxon>
    </lineage>
</organism>
<name>A0ABD3REZ1_9STRA</name>
<accession>A0ABD3REZ1</accession>
<dbReference type="PANTHER" id="PTHR46769:SF2">
    <property type="entry name" value="FIBROCYSTIN-L ISOFORM 2 PRECURSOR-RELATED"/>
    <property type="match status" value="1"/>
</dbReference>
<dbReference type="SMART" id="SM00758">
    <property type="entry name" value="PA14"/>
    <property type="match status" value="2"/>
</dbReference>
<feature type="domain" description="PA14" evidence="3">
    <location>
        <begin position="497"/>
        <end position="654"/>
    </location>
</feature>
<evidence type="ECO:0000256" key="1">
    <source>
        <dbReference type="ARBA" id="ARBA00022729"/>
    </source>
</evidence>
<sequence>MLTGETFSKKYSSITNQPTAVNITMKLSVLLFSFATAWHSVYGQDQSTFLRGSDVDAAMAKESGPTSSLCATILTVEGLSLNRTGEDSYIVCQTLNGKQYRVTGVPNHVFEGNKKDIIDGIVELDTPKGVHLDESTATLNFPDKAELRLKLKNNSGTGANKGLFYRSRRSLAVTGTRSVLVVRVVASNLSPPKSEATLSDTVFGNGADGAVDSMTLKSLYNTCSHGQLNFAPASDRDGRSIRIRNGATTVNVATSGTDSDVVTNAAIAELNAQFSITNPMQLAQHIIFFLPFSMGGANADLFGAYSRFGSDEWVHEAGVLAHEIGHNLGMLHSKGPGGEYGDHTCIMGVAPGETGPQYCFNAVKSWNLGWYKTRHHVYNVADGMWNGRLIGQVDYMNGNDSTSKVVLKLNTTGSTVDWYVMFNRIKTGTADMGSNKVVIVKREDEFDSSFYVAELSTGESATLPYENDYLELKVNHVNLSVNPAYADITIKTTGACVTNCGAALDTWTDISGRAIADLMVRTNNLTDAPNKSERLGSQLESTSNVGENYGIRMKGWLLPPVTGNYEFWIASDDNGEFWLSADDNPANKIRICSCDWASSRQWDKYPEQKSTPLLLVAGKPYYFEALMKEEYSNDNLAIAWQYHGKTREVIPAEFSRTVNPLVLGATIDTWTGISGITIASLMAGTNNLANTPNKSERLGLVSKLDYAAELIDNFGVRIKGWLVPPISGSYQFWIASDDNGEFWLSSNDDPANKVRRCSCDWVSPGWWDRTPAQKSSPISLVAGQAYFYEALMKEGTGYANLAVAWEYPGVTREVIPAKYSRRMKPSPDIMLTTRKPTSMPTTPRPTTMTSSKPTTRKPGGSAKPTTRKPTSKPTQTPTNEPTTEAPTTEAPTTEAPTTESPTTDSPTTDSPTITPTTAKPTTRKPSTTSQPTTRKPSTRKPTTRKPTNKPVL</sequence>
<dbReference type="InterPro" id="IPR011658">
    <property type="entry name" value="PA14_dom"/>
</dbReference>
<dbReference type="EMBL" id="JALLPB020000252">
    <property type="protein sequence ID" value="KAL3811578.1"/>
    <property type="molecule type" value="Genomic_DNA"/>
</dbReference>
<feature type="compositionally biased region" description="Basic residues" evidence="2">
    <location>
        <begin position="936"/>
        <end position="952"/>
    </location>
</feature>
<dbReference type="Pfam" id="PF07691">
    <property type="entry name" value="PA14"/>
    <property type="match status" value="2"/>
</dbReference>
<comment type="caution">
    <text evidence="4">The sequence shown here is derived from an EMBL/GenBank/DDBJ whole genome shotgun (WGS) entry which is preliminary data.</text>
</comment>
<evidence type="ECO:0000313" key="4">
    <source>
        <dbReference type="EMBL" id="KAL3811578.1"/>
    </source>
</evidence>
<feature type="region of interest" description="Disordered" evidence="2">
    <location>
        <begin position="825"/>
        <end position="952"/>
    </location>
</feature>
<protein>
    <recommendedName>
        <fullName evidence="3">PA14 domain-containing protein</fullName>
    </recommendedName>
</protein>
<dbReference type="AlphaFoldDB" id="A0ABD3REZ1"/>
<evidence type="ECO:0000313" key="5">
    <source>
        <dbReference type="Proteomes" id="UP001530377"/>
    </source>
</evidence>
<dbReference type="PROSITE" id="PS51820">
    <property type="entry name" value="PA14"/>
    <property type="match status" value="2"/>
</dbReference>
<feature type="compositionally biased region" description="Low complexity" evidence="2">
    <location>
        <begin position="871"/>
        <end position="935"/>
    </location>
</feature>
<dbReference type="Gene3D" id="2.60.120.1560">
    <property type="match status" value="2"/>
</dbReference>
<gene>
    <name evidence="4" type="ORF">ACHAXA_006863</name>
</gene>
<proteinExistence type="predicted"/>
<dbReference type="Proteomes" id="UP001530377">
    <property type="component" value="Unassembled WGS sequence"/>
</dbReference>
<dbReference type="PANTHER" id="PTHR46769">
    <property type="entry name" value="POLYCYSTIC KIDNEY AND HEPATIC DISEASE 1 (AUTOSOMAL RECESSIVE)-LIKE 1"/>
    <property type="match status" value="1"/>
</dbReference>
<dbReference type="InterPro" id="IPR037524">
    <property type="entry name" value="PA14/GLEYA"/>
</dbReference>
<dbReference type="Pfam" id="PF05548">
    <property type="entry name" value="Peptidase_M11"/>
    <property type="match status" value="1"/>
</dbReference>
<evidence type="ECO:0000256" key="2">
    <source>
        <dbReference type="SAM" id="MobiDB-lite"/>
    </source>
</evidence>
<feature type="compositionally biased region" description="Low complexity" evidence="2">
    <location>
        <begin position="832"/>
        <end position="864"/>
    </location>
</feature>
<dbReference type="SUPFAM" id="SSF56988">
    <property type="entry name" value="Anthrax protective antigen"/>
    <property type="match status" value="2"/>
</dbReference>
<reference evidence="4 5" key="1">
    <citation type="submission" date="2024-10" db="EMBL/GenBank/DDBJ databases">
        <title>Updated reference genomes for cyclostephanoid diatoms.</title>
        <authorList>
            <person name="Roberts W.R."/>
            <person name="Alverson A.J."/>
        </authorList>
    </citation>
    <scope>NUCLEOTIDE SEQUENCE [LARGE SCALE GENOMIC DNA]</scope>
    <source>
        <strain evidence="4 5">AJA228-03</strain>
    </source>
</reference>
<dbReference type="SUPFAM" id="SSF55486">
    <property type="entry name" value="Metalloproteases ('zincins'), catalytic domain"/>
    <property type="match status" value="1"/>
</dbReference>